<sequence length="62" mass="7020">PPESFIFQIVFFAPCGDRHLSLHSFPSTFILVAMSEPSFKKFELLQNLALYKLSLLLCSTQA</sequence>
<organism evidence="1 2">
    <name type="scientific">Aegilops tauschii subsp. strangulata</name>
    <name type="common">Goatgrass</name>
    <dbReference type="NCBI Taxonomy" id="200361"/>
    <lineage>
        <taxon>Eukaryota</taxon>
        <taxon>Viridiplantae</taxon>
        <taxon>Streptophyta</taxon>
        <taxon>Embryophyta</taxon>
        <taxon>Tracheophyta</taxon>
        <taxon>Spermatophyta</taxon>
        <taxon>Magnoliopsida</taxon>
        <taxon>Liliopsida</taxon>
        <taxon>Poales</taxon>
        <taxon>Poaceae</taxon>
        <taxon>BOP clade</taxon>
        <taxon>Pooideae</taxon>
        <taxon>Triticodae</taxon>
        <taxon>Triticeae</taxon>
        <taxon>Triticinae</taxon>
        <taxon>Aegilops</taxon>
    </lineage>
</organism>
<reference evidence="1" key="3">
    <citation type="journal article" date="2017" name="Nature">
        <title>Genome sequence of the progenitor of the wheat D genome Aegilops tauschii.</title>
        <authorList>
            <person name="Luo M.C."/>
            <person name="Gu Y.Q."/>
            <person name="Puiu D."/>
            <person name="Wang H."/>
            <person name="Twardziok S.O."/>
            <person name="Deal K.R."/>
            <person name="Huo N."/>
            <person name="Zhu T."/>
            <person name="Wang L."/>
            <person name="Wang Y."/>
            <person name="McGuire P.E."/>
            <person name="Liu S."/>
            <person name="Long H."/>
            <person name="Ramasamy R.K."/>
            <person name="Rodriguez J.C."/>
            <person name="Van S.L."/>
            <person name="Yuan L."/>
            <person name="Wang Z."/>
            <person name="Xia Z."/>
            <person name="Xiao L."/>
            <person name="Anderson O.D."/>
            <person name="Ouyang S."/>
            <person name="Liang Y."/>
            <person name="Zimin A.V."/>
            <person name="Pertea G."/>
            <person name="Qi P."/>
            <person name="Bennetzen J.L."/>
            <person name="Dai X."/>
            <person name="Dawson M.W."/>
            <person name="Muller H.G."/>
            <person name="Kugler K."/>
            <person name="Rivarola-Duarte L."/>
            <person name="Spannagl M."/>
            <person name="Mayer K.F.X."/>
            <person name="Lu F.H."/>
            <person name="Bevan M.W."/>
            <person name="Leroy P."/>
            <person name="Li P."/>
            <person name="You F.M."/>
            <person name="Sun Q."/>
            <person name="Liu Z."/>
            <person name="Lyons E."/>
            <person name="Wicker T."/>
            <person name="Salzberg S.L."/>
            <person name="Devos K.M."/>
            <person name="Dvorak J."/>
        </authorList>
    </citation>
    <scope>NUCLEOTIDE SEQUENCE [LARGE SCALE GENOMIC DNA]</scope>
    <source>
        <strain evidence="1">cv. AL8/78</strain>
    </source>
</reference>
<keyword evidence="2" id="KW-1185">Reference proteome</keyword>
<accession>A0A452YMZ3</accession>
<name>A0A452YMZ3_AEGTS</name>
<reference evidence="2" key="2">
    <citation type="journal article" date="2017" name="Nat. Plants">
        <title>The Aegilops tauschii genome reveals multiple impacts of transposons.</title>
        <authorList>
            <person name="Zhao G."/>
            <person name="Zou C."/>
            <person name="Li K."/>
            <person name="Wang K."/>
            <person name="Li T."/>
            <person name="Gao L."/>
            <person name="Zhang X."/>
            <person name="Wang H."/>
            <person name="Yang Z."/>
            <person name="Liu X."/>
            <person name="Jiang W."/>
            <person name="Mao L."/>
            <person name="Kong X."/>
            <person name="Jiao Y."/>
            <person name="Jia J."/>
        </authorList>
    </citation>
    <scope>NUCLEOTIDE SEQUENCE [LARGE SCALE GENOMIC DNA]</scope>
    <source>
        <strain evidence="2">cv. AL8/78</strain>
    </source>
</reference>
<evidence type="ECO:0000313" key="2">
    <source>
        <dbReference type="Proteomes" id="UP000015105"/>
    </source>
</evidence>
<proteinExistence type="predicted"/>
<dbReference type="AlphaFoldDB" id="A0A452YMZ3"/>
<reference evidence="1" key="4">
    <citation type="submission" date="2019-03" db="UniProtKB">
        <authorList>
            <consortium name="EnsemblPlants"/>
        </authorList>
    </citation>
    <scope>IDENTIFICATION</scope>
</reference>
<dbReference type="EnsemblPlants" id="AET1Gv20474500.5">
    <property type="protein sequence ID" value="AET1Gv20474500.5"/>
    <property type="gene ID" value="AET1Gv20474500"/>
</dbReference>
<evidence type="ECO:0000313" key="1">
    <source>
        <dbReference type="EnsemblPlants" id="AET1Gv20474500.5"/>
    </source>
</evidence>
<reference evidence="1" key="5">
    <citation type="journal article" date="2021" name="G3 (Bethesda)">
        <title>Aegilops tauschii genome assembly Aet v5.0 features greater sequence contiguity and improved annotation.</title>
        <authorList>
            <person name="Wang L."/>
            <person name="Zhu T."/>
            <person name="Rodriguez J.C."/>
            <person name="Deal K.R."/>
            <person name="Dubcovsky J."/>
            <person name="McGuire P.E."/>
            <person name="Lux T."/>
            <person name="Spannagl M."/>
            <person name="Mayer K.F.X."/>
            <person name="Baldrich P."/>
            <person name="Meyers B.C."/>
            <person name="Huo N."/>
            <person name="Gu Y.Q."/>
            <person name="Zhou H."/>
            <person name="Devos K.M."/>
            <person name="Bennetzen J.L."/>
            <person name="Unver T."/>
            <person name="Budak H."/>
            <person name="Gulick P.J."/>
            <person name="Galiba G."/>
            <person name="Kalapos B."/>
            <person name="Nelson D.R."/>
            <person name="Li P."/>
            <person name="You F.M."/>
            <person name="Luo M.C."/>
            <person name="Dvorak J."/>
        </authorList>
    </citation>
    <scope>NUCLEOTIDE SEQUENCE [LARGE SCALE GENOMIC DNA]</scope>
    <source>
        <strain evidence="1">cv. AL8/78</strain>
    </source>
</reference>
<dbReference type="Gramene" id="AET1Gv20474500.5">
    <property type="protein sequence ID" value="AET1Gv20474500.5"/>
    <property type="gene ID" value="AET1Gv20474500"/>
</dbReference>
<protein>
    <submittedName>
        <fullName evidence="1">Uncharacterized protein</fullName>
    </submittedName>
</protein>
<dbReference type="Proteomes" id="UP000015105">
    <property type="component" value="Chromosome 1D"/>
</dbReference>
<reference evidence="2" key="1">
    <citation type="journal article" date="2014" name="Science">
        <title>Ancient hybridizations among the ancestral genomes of bread wheat.</title>
        <authorList>
            <consortium name="International Wheat Genome Sequencing Consortium,"/>
            <person name="Marcussen T."/>
            <person name="Sandve S.R."/>
            <person name="Heier L."/>
            <person name="Spannagl M."/>
            <person name="Pfeifer M."/>
            <person name="Jakobsen K.S."/>
            <person name="Wulff B.B."/>
            <person name="Steuernagel B."/>
            <person name="Mayer K.F."/>
            <person name="Olsen O.A."/>
        </authorList>
    </citation>
    <scope>NUCLEOTIDE SEQUENCE [LARGE SCALE GENOMIC DNA]</scope>
    <source>
        <strain evidence="2">cv. AL8/78</strain>
    </source>
</reference>